<dbReference type="InterPro" id="IPR029063">
    <property type="entry name" value="SAM-dependent_MTases_sf"/>
</dbReference>
<dbReference type="AlphaFoldDB" id="A0A1X7AJ02"/>
<evidence type="ECO:0000256" key="7">
    <source>
        <dbReference type="ARBA" id="ARBA00023125"/>
    </source>
</evidence>
<dbReference type="GO" id="GO:0003677">
    <property type="term" value="F:DNA binding"/>
    <property type="evidence" value="ECO:0007669"/>
    <property type="project" value="UniProtKB-KW"/>
</dbReference>
<evidence type="ECO:0000313" key="10">
    <source>
        <dbReference type="EMBL" id="SMA39966.1"/>
    </source>
</evidence>
<dbReference type="EMBL" id="FWPT01000002">
    <property type="protein sequence ID" value="SMA39966.1"/>
    <property type="molecule type" value="Genomic_DNA"/>
</dbReference>
<dbReference type="OrthoDB" id="9784823at2"/>
<dbReference type="GO" id="GO:0009007">
    <property type="term" value="F:site-specific DNA-methyltransferase (adenine-specific) activity"/>
    <property type="evidence" value="ECO:0007669"/>
    <property type="project" value="UniProtKB-EC"/>
</dbReference>
<evidence type="ECO:0000256" key="1">
    <source>
        <dbReference type="ARBA" id="ARBA00006594"/>
    </source>
</evidence>
<evidence type="ECO:0000256" key="6">
    <source>
        <dbReference type="ARBA" id="ARBA00022747"/>
    </source>
</evidence>
<dbReference type="InterPro" id="IPR051537">
    <property type="entry name" value="DNA_Adenine_Mtase"/>
</dbReference>
<dbReference type="Gene3D" id="3.90.220.20">
    <property type="entry name" value="DNA methylase specificity domains"/>
    <property type="match status" value="1"/>
</dbReference>
<dbReference type="GO" id="GO:0008170">
    <property type="term" value="F:N-methyltransferase activity"/>
    <property type="evidence" value="ECO:0007669"/>
    <property type="project" value="InterPro"/>
</dbReference>
<dbReference type="InterPro" id="IPR044946">
    <property type="entry name" value="Restrct_endonuc_typeI_TRD_sf"/>
</dbReference>
<accession>A0A1X7AJ02</accession>
<dbReference type="PANTHER" id="PTHR42933:SF1">
    <property type="entry name" value="SITE-SPECIFIC DNA-METHYLTRANSFERASE (ADENINE-SPECIFIC)"/>
    <property type="match status" value="1"/>
</dbReference>
<dbReference type="GO" id="GO:0032259">
    <property type="term" value="P:methylation"/>
    <property type="evidence" value="ECO:0007669"/>
    <property type="project" value="UniProtKB-KW"/>
</dbReference>
<feature type="domain" description="DNA methylase adenine-specific" evidence="9">
    <location>
        <begin position="193"/>
        <end position="394"/>
    </location>
</feature>
<evidence type="ECO:0000313" key="11">
    <source>
        <dbReference type="Proteomes" id="UP000196573"/>
    </source>
</evidence>
<dbReference type="RefSeq" id="WP_087107709.1">
    <property type="nucleotide sequence ID" value="NZ_CBCSCN010000001.1"/>
</dbReference>
<comment type="catalytic activity">
    <reaction evidence="8">
        <text>a 2'-deoxyadenosine in DNA + S-adenosyl-L-methionine = an N(6)-methyl-2'-deoxyadenosine in DNA + S-adenosyl-L-homocysteine + H(+)</text>
        <dbReference type="Rhea" id="RHEA:15197"/>
        <dbReference type="Rhea" id="RHEA-COMP:12418"/>
        <dbReference type="Rhea" id="RHEA-COMP:12419"/>
        <dbReference type="ChEBI" id="CHEBI:15378"/>
        <dbReference type="ChEBI" id="CHEBI:57856"/>
        <dbReference type="ChEBI" id="CHEBI:59789"/>
        <dbReference type="ChEBI" id="CHEBI:90615"/>
        <dbReference type="ChEBI" id="CHEBI:90616"/>
        <dbReference type="EC" id="2.1.1.72"/>
    </reaction>
</comment>
<evidence type="ECO:0000256" key="3">
    <source>
        <dbReference type="ARBA" id="ARBA00022603"/>
    </source>
</evidence>
<keyword evidence="3 10" id="KW-0489">Methyltransferase</keyword>
<dbReference type="EC" id="2.1.1.72" evidence="2"/>
<evidence type="ECO:0000256" key="4">
    <source>
        <dbReference type="ARBA" id="ARBA00022679"/>
    </source>
</evidence>
<organism evidence="10 11">
    <name type="scientific">Parendozoicomonas haliclonae</name>
    <dbReference type="NCBI Taxonomy" id="1960125"/>
    <lineage>
        <taxon>Bacteria</taxon>
        <taxon>Pseudomonadati</taxon>
        <taxon>Pseudomonadota</taxon>
        <taxon>Gammaproteobacteria</taxon>
        <taxon>Oceanospirillales</taxon>
        <taxon>Endozoicomonadaceae</taxon>
        <taxon>Parendozoicomonas</taxon>
    </lineage>
</organism>
<keyword evidence="6" id="KW-0680">Restriction system</keyword>
<proteinExistence type="inferred from homology"/>
<name>A0A1X7AJ02_9GAMM</name>
<dbReference type="SUPFAM" id="SSF53335">
    <property type="entry name" value="S-adenosyl-L-methionine-dependent methyltransferases"/>
    <property type="match status" value="1"/>
</dbReference>
<dbReference type="InterPro" id="IPR003356">
    <property type="entry name" value="DNA_methylase_A-5"/>
</dbReference>
<dbReference type="Proteomes" id="UP000196573">
    <property type="component" value="Unassembled WGS sequence"/>
</dbReference>
<reference evidence="10 11" key="1">
    <citation type="submission" date="2017-03" db="EMBL/GenBank/DDBJ databases">
        <authorList>
            <person name="Afonso C.L."/>
            <person name="Miller P.J."/>
            <person name="Scott M.A."/>
            <person name="Spackman E."/>
            <person name="Goraichik I."/>
            <person name="Dimitrov K.M."/>
            <person name="Suarez D.L."/>
            <person name="Swayne D.E."/>
        </authorList>
    </citation>
    <scope>NUCLEOTIDE SEQUENCE [LARGE SCALE GENOMIC DNA]</scope>
    <source>
        <strain evidence="10">SB41UT1</strain>
    </source>
</reference>
<dbReference type="Gene3D" id="3.40.50.150">
    <property type="entry name" value="Vaccinia Virus protein VP39"/>
    <property type="match status" value="1"/>
</dbReference>
<dbReference type="GO" id="GO:0009307">
    <property type="term" value="P:DNA restriction-modification system"/>
    <property type="evidence" value="ECO:0007669"/>
    <property type="project" value="UniProtKB-KW"/>
</dbReference>
<keyword evidence="11" id="KW-1185">Reference proteome</keyword>
<evidence type="ECO:0000256" key="5">
    <source>
        <dbReference type="ARBA" id="ARBA00022691"/>
    </source>
</evidence>
<dbReference type="SUPFAM" id="SSF116734">
    <property type="entry name" value="DNA methylase specificity domain"/>
    <property type="match status" value="1"/>
</dbReference>
<dbReference type="Pfam" id="PF02384">
    <property type="entry name" value="N6_Mtase"/>
    <property type="match status" value="1"/>
</dbReference>
<dbReference type="PANTHER" id="PTHR42933">
    <property type="entry name" value="SLR6095 PROTEIN"/>
    <property type="match status" value="1"/>
</dbReference>
<keyword evidence="5" id="KW-0949">S-adenosyl-L-methionine</keyword>
<protein>
    <recommendedName>
        <fullName evidence="2">site-specific DNA-methyltransferase (adenine-specific)</fullName>
        <ecNumber evidence="2">2.1.1.72</ecNumber>
    </recommendedName>
</protein>
<gene>
    <name evidence="10" type="ORF">EHSB41UT_01116</name>
</gene>
<evidence type="ECO:0000256" key="8">
    <source>
        <dbReference type="ARBA" id="ARBA00047942"/>
    </source>
</evidence>
<evidence type="ECO:0000259" key="9">
    <source>
        <dbReference type="Pfam" id="PF02384"/>
    </source>
</evidence>
<comment type="similarity">
    <text evidence="1">Belongs to the N(4)/N(6)-methyltransferase family.</text>
</comment>
<keyword evidence="7" id="KW-0238">DNA-binding</keyword>
<keyword evidence="4" id="KW-0808">Transferase</keyword>
<sequence>MSRDVIARIIQDLDSSQGWYISAVLLAGQISCWLKLKKSEQQSESLSCVNLKTAFQTLIESSSESSQSPIIEKVFQDDRISKLPEPLGTQLIESLIEADQRGLLNYSEIPKALAEQLNHCQDDQRPWVLPDEVARLMLSLLERPKGSSLYCPFSQSVTLLAAAGARQTTLEFCDSNLLASISLLLGDNTYTQSFTDPLKQPAYVEPGALQRFDYSACCTPTKQRYRVNDLNDLYGRFPEQPLYGDVIHIRHLMSQTLKRSAVVVSSAMLQRTKGKEKAFKYWLLENGFVRAIIKLPSCCIPGYRNTASLLVLDRQEKNDKVILFDASKAYFHQSGKNGLQVLRNADAIVEALCNNSAEKASKDSPNKITVSVAEIIENDTNLDISRYRQTNNQKASGGRQTLPLFEVAELIRAQALPQSSGSPARHFLEAAPADITLSGEVMHPDKALAVSSQSLPRALSQKLKAGDIVLTIKGNTGKVGLVPSICGDNWVAGQAFQIIRLRPDSPIKDSRILFQYLTSEAGQHYLNSIRSGTSVAFLQTRDIQQMPIPMMTSEEQSLALQSWQEIKKIHAEIALLREKIDQQHNALWISD</sequence>
<evidence type="ECO:0000256" key="2">
    <source>
        <dbReference type="ARBA" id="ARBA00011900"/>
    </source>
</evidence>